<keyword evidence="1" id="KW-0732">Signal</keyword>
<feature type="signal peptide" evidence="1">
    <location>
        <begin position="1"/>
        <end position="21"/>
    </location>
</feature>
<evidence type="ECO:0000256" key="1">
    <source>
        <dbReference type="SAM" id="SignalP"/>
    </source>
</evidence>
<protein>
    <submittedName>
        <fullName evidence="3">Thermonuclease family protein</fullName>
    </submittedName>
</protein>
<dbReference type="Pfam" id="PF00565">
    <property type="entry name" value="SNase"/>
    <property type="match status" value="1"/>
</dbReference>
<evidence type="ECO:0000259" key="2">
    <source>
        <dbReference type="Pfam" id="PF00565"/>
    </source>
</evidence>
<reference evidence="3 4" key="1">
    <citation type="submission" date="2020-06" db="EMBL/GenBank/DDBJ databases">
        <title>Genome sequence of Rhizobium sp strain ADMK78.</title>
        <authorList>
            <person name="Rahi P."/>
        </authorList>
    </citation>
    <scope>NUCLEOTIDE SEQUENCE [LARGE SCALE GENOMIC DNA]</scope>
    <source>
        <strain evidence="3 4">ADMK78</strain>
    </source>
</reference>
<proteinExistence type="predicted"/>
<feature type="domain" description="TNase-like" evidence="2">
    <location>
        <begin position="59"/>
        <end position="132"/>
    </location>
</feature>
<dbReference type="SUPFAM" id="SSF50199">
    <property type="entry name" value="Staphylococcal nuclease"/>
    <property type="match status" value="1"/>
</dbReference>
<accession>A0ABX6QL71</accession>
<dbReference type="Gene3D" id="2.40.50.90">
    <property type="match status" value="1"/>
</dbReference>
<dbReference type="InterPro" id="IPR016071">
    <property type="entry name" value="Staphylococal_nuclease_OB-fold"/>
</dbReference>
<sequence length="148" mass="15975">MFRLCALAVIFFLAHSPACLAGSTAIEGPVNAEIIRVIDGDTVLVDAHPWPDHRITTYVRLRGIDAPELKSKCQSERAAAKRACAELTKLLEADTRVTLTSISGDKYFGRVVADLTAADGKRPAEMLLATGHVAPYGGRTKPRRACDD</sequence>
<gene>
    <name evidence="3" type="ORF">FE840_004380</name>
</gene>
<keyword evidence="4" id="KW-1185">Reference proteome</keyword>
<name>A0ABX6QL71_9HYPH</name>
<organism evidence="3 4">
    <name type="scientific">Peteryoungia desertarenae</name>
    <dbReference type="NCBI Taxonomy" id="1813451"/>
    <lineage>
        <taxon>Bacteria</taxon>
        <taxon>Pseudomonadati</taxon>
        <taxon>Pseudomonadota</taxon>
        <taxon>Alphaproteobacteria</taxon>
        <taxon>Hyphomicrobiales</taxon>
        <taxon>Rhizobiaceae</taxon>
        <taxon>Peteryoungia</taxon>
    </lineage>
</organism>
<evidence type="ECO:0000313" key="4">
    <source>
        <dbReference type="Proteomes" id="UP000308530"/>
    </source>
</evidence>
<feature type="chain" id="PRO_5046916475" evidence="1">
    <location>
        <begin position="22"/>
        <end position="148"/>
    </location>
</feature>
<dbReference type="Proteomes" id="UP000308530">
    <property type="component" value="Chromosome"/>
</dbReference>
<dbReference type="InterPro" id="IPR035437">
    <property type="entry name" value="SNase_OB-fold_sf"/>
</dbReference>
<evidence type="ECO:0000313" key="3">
    <source>
        <dbReference type="EMBL" id="QLF68845.1"/>
    </source>
</evidence>
<dbReference type="EMBL" id="CP058350">
    <property type="protein sequence ID" value="QLF68845.1"/>
    <property type="molecule type" value="Genomic_DNA"/>
</dbReference>